<reference evidence="2 3" key="1">
    <citation type="submission" date="2024-04" db="EMBL/GenBank/DDBJ databases">
        <title>draft genome sequnece of Paenibacillus filicis.</title>
        <authorList>
            <person name="Kim D.-U."/>
        </authorList>
    </citation>
    <scope>NUCLEOTIDE SEQUENCE [LARGE SCALE GENOMIC DNA]</scope>
    <source>
        <strain evidence="2 3">KACC14197</strain>
    </source>
</reference>
<dbReference type="InterPro" id="IPR037208">
    <property type="entry name" value="Spo0E-like_sf"/>
</dbReference>
<keyword evidence="1" id="KW-0175">Coiled coil</keyword>
<dbReference type="EMBL" id="JBBPCC010000001">
    <property type="protein sequence ID" value="MEK8127024.1"/>
    <property type="molecule type" value="Genomic_DNA"/>
</dbReference>
<feature type="coiled-coil region" evidence="1">
    <location>
        <begin position="30"/>
        <end position="57"/>
    </location>
</feature>
<proteinExistence type="predicted"/>
<dbReference type="SUPFAM" id="SSF140500">
    <property type="entry name" value="BAS1536-like"/>
    <property type="match status" value="1"/>
</dbReference>
<dbReference type="RefSeq" id="WP_341414060.1">
    <property type="nucleotide sequence ID" value="NZ_JBBPCC010000001.1"/>
</dbReference>
<dbReference type="Proteomes" id="UP001469365">
    <property type="component" value="Unassembled WGS sequence"/>
</dbReference>
<evidence type="ECO:0000313" key="2">
    <source>
        <dbReference type="EMBL" id="MEK8127024.1"/>
    </source>
</evidence>
<dbReference type="InterPro" id="IPR018540">
    <property type="entry name" value="Spo0E-like"/>
</dbReference>
<dbReference type="InterPro" id="IPR036638">
    <property type="entry name" value="HLH_DNA-bd_sf"/>
</dbReference>
<dbReference type="Gene3D" id="4.10.280.10">
    <property type="entry name" value="Helix-loop-helix DNA-binding domain"/>
    <property type="match status" value="1"/>
</dbReference>
<accession>A0ABU9DDT8</accession>
<gene>
    <name evidence="2" type="ORF">WMW72_03775</name>
</gene>
<comment type="caution">
    <text evidence="2">The sequence shown here is derived from an EMBL/GenBank/DDBJ whole genome shotgun (WGS) entry which is preliminary data.</text>
</comment>
<name>A0ABU9DDT8_9BACL</name>
<sequence length="88" mass="10411">MAFPEYRLRQHLQVGWIHENDHKAKWIFGKRKATSASASLEDEIYRLRQELEALVESGSSLTSPRVVEISMELDIKINEYMRNHRRGR</sequence>
<organism evidence="2 3">
    <name type="scientific">Paenibacillus filicis</name>
    <dbReference type="NCBI Taxonomy" id="669464"/>
    <lineage>
        <taxon>Bacteria</taxon>
        <taxon>Bacillati</taxon>
        <taxon>Bacillota</taxon>
        <taxon>Bacilli</taxon>
        <taxon>Bacillales</taxon>
        <taxon>Paenibacillaceae</taxon>
        <taxon>Paenibacillus</taxon>
    </lineage>
</organism>
<protein>
    <submittedName>
        <fullName evidence="2">Aspartyl-phosphate phosphatase Spo0E family protein</fullName>
    </submittedName>
</protein>
<evidence type="ECO:0000256" key="1">
    <source>
        <dbReference type="SAM" id="Coils"/>
    </source>
</evidence>
<evidence type="ECO:0000313" key="3">
    <source>
        <dbReference type="Proteomes" id="UP001469365"/>
    </source>
</evidence>
<keyword evidence="3" id="KW-1185">Reference proteome</keyword>
<dbReference type="Pfam" id="PF09388">
    <property type="entry name" value="SpoOE-like"/>
    <property type="match status" value="1"/>
</dbReference>